<dbReference type="InParanoid" id="T1I0V4"/>
<name>T1I0V4_RHOPR</name>
<proteinExistence type="predicted"/>
<keyword evidence="2" id="KW-1185">Reference proteome</keyword>
<sequence length="100" mass="10860">MSSGKRKSITYYIIPCVLLFLSHPMYISCVAVQVACLYVGEFGVKEATRELAHALLKIAPVISINGTISDEIKDFRLKFSCNVQATSTTMPETALSPSGS</sequence>
<protein>
    <submittedName>
        <fullName evidence="1">Uncharacterized protein</fullName>
    </submittedName>
</protein>
<evidence type="ECO:0000313" key="2">
    <source>
        <dbReference type="Proteomes" id="UP000015103"/>
    </source>
</evidence>
<reference evidence="1" key="1">
    <citation type="submission" date="2015-05" db="UniProtKB">
        <authorList>
            <consortium name="EnsemblMetazoa"/>
        </authorList>
    </citation>
    <scope>IDENTIFICATION</scope>
</reference>
<organism evidence="1 2">
    <name type="scientific">Rhodnius prolixus</name>
    <name type="common">Triatomid bug</name>
    <dbReference type="NCBI Taxonomy" id="13249"/>
    <lineage>
        <taxon>Eukaryota</taxon>
        <taxon>Metazoa</taxon>
        <taxon>Ecdysozoa</taxon>
        <taxon>Arthropoda</taxon>
        <taxon>Hexapoda</taxon>
        <taxon>Insecta</taxon>
        <taxon>Pterygota</taxon>
        <taxon>Neoptera</taxon>
        <taxon>Paraneoptera</taxon>
        <taxon>Hemiptera</taxon>
        <taxon>Heteroptera</taxon>
        <taxon>Panheteroptera</taxon>
        <taxon>Cimicomorpha</taxon>
        <taxon>Reduviidae</taxon>
        <taxon>Triatominae</taxon>
        <taxon>Rhodnius</taxon>
    </lineage>
</organism>
<dbReference type="HOGENOM" id="CLU_2313214_0_0_1"/>
<dbReference type="EnsemblMetazoa" id="RPRC009924-RA">
    <property type="protein sequence ID" value="RPRC009924-PA"/>
    <property type="gene ID" value="RPRC009924"/>
</dbReference>
<dbReference type="AlphaFoldDB" id="T1I0V4"/>
<dbReference type="EMBL" id="ACPB03016232">
    <property type="status" value="NOT_ANNOTATED_CDS"/>
    <property type="molecule type" value="Genomic_DNA"/>
</dbReference>
<evidence type="ECO:0000313" key="1">
    <source>
        <dbReference type="EnsemblMetazoa" id="RPRC009924-PA"/>
    </source>
</evidence>
<dbReference type="VEuPathDB" id="VectorBase:RPRC009924"/>
<dbReference type="Proteomes" id="UP000015103">
    <property type="component" value="Unassembled WGS sequence"/>
</dbReference>
<accession>T1I0V4</accession>